<protein>
    <recommendedName>
        <fullName evidence="3">DUF892 family protein</fullName>
    </recommendedName>
</protein>
<evidence type="ECO:0008006" key="3">
    <source>
        <dbReference type="Google" id="ProtNLM"/>
    </source>
</evidence>
<reference evidence="2" key="1">
    <citation type="journal article" date="2019" name="Int. J. Syst. Evol. Microbiol.">
        <title>The Global Catalogue of Microorganisms (GCM) 10K type strain sequencing project: providing services to taxonomists for standard genome sequencing and annotation.</title>
        <authorList>
            <consortium name="The Broad Institute Genomics Platform"/>
            <consortium name="The Broad Institute Genome Sequencing Center for Infectious Disease"/>
            <person name="Wu L."/>
            <person name="Ma J."/>
        </authorList>
    </citation>
    <scope>NUCLEOTIDE SEQUENCE [LARGE SCALE GENOMIC DNA]</scope>
    <source>
        <strain evidence="2">JCM 32105</strain>
    </source>
</reference>
<sequence>MEQQKMNMATLTALSMIIARQEFLTGLMIESIAVGNPEFQETLRDSHTKLVEESSREWLQRLMAVGATM</sequence>
<accession>A0ABP8NRX8</accession>
<name>A0ABP8NRX8_9BACT</name>
<evidence type="ECO:0000313" key="1">
    <source>
        <dbReference type="EMBL" id="GAA4469866.1"/>
    </source>
</evidence>
<keyword evidence="2" id="KW-1185">Reference proteome</keyword>
<proteinExistence type="predicted"/>
<dbReference type="EMBL" id="BAABFA010000024">
    <property type="protein sequence ID" value="GAA4469866.1"/>
    <property type="molecule type" value="Genomic_DNA"/>
</dbReference>
<organism evidence="1 2">
    <name type="scientific">Nemorincola caseinilytica</name>
    <dbReference type="NCBI Taxonomy" id="2054315"/>
    <lineage>
        <taxon>Bacteria</taxon>
        <taxon>Pseudomonadati</taxon>
        <taxon>Bacteroidota</taxon>
        <taxon>Chitinophagia</taxon>
        <taxon>Chitinophagales</taxon>
        <taxon>Chitinophagaceae</taxon>
        <taxon>Nemorincola</taxon>
    </lineage>
</organism>
<gene>
    <name evidence="1" type="ORF">GCM10023093_30050</name>
</gene>
<comment type="caution">
    <text evidence="1">The sequence shown here is derived from an EMBL/GenBank/DDBJ whole genome shotgun (WGS) entry which is preliminary data.</text>
</comment>
<evidence type="ECO:0000313" key="2">
    <source>
        <dbReference type="Proteomes" id="UP001500067"/>
    </source>
</evidence>
<dbReference type="Proteomes" id="UP001500067">
    <property type="component" value="Unassembled WGS sequence"/>
</dbReference>
<dbReference type="RefSeq" id="WP_345085063.1">
    <property type="nucleotide sequence ID" value="NZ_BAABFA010000024.1"/>
</dbReference>